<keyword evidence="3" id="KW-0963">Cytoplasm</keyword>
<protein>
    <recommendedName>
        <fullName evidence="6">Ribosome recycling factor domain-containing protein</fullName>
    </recommendedName>
</protein>
<evidence type="ECO:0000259" key="6">
    <source>
        <dbReference type="Pfam" id="PF01765"/>
    </source>
</evidence>
<evidence type="ECO:0000313" key="7">
    <source>
        <dbReference type="EMBL" id="SVC27658.1"/>
    </source>
</evidence>
<evidence type="ECO:0000256" key="4">
    <source>
        <dbReference type="ARBA" id="ARBA00022917"/>
    </source>
</evidence>
<feature type="compositionally biased region" description="Basic and acidic residues" evidence="5">
    <location>
        <begin position="136"/>
        <end position="145"/>
    </location>
</feature>
<dbReference type="FunFam" id="1.10.132.20:FF:000001">
    <property type="entry name" value="Ribosome-recycling factor"/>
    <property type="match status" value="1"/>
</dbReference>
<sequence length="174" mass="19455">MPIDQVLKETEEKMAKSEMAMLHEFEGVRTGKANPALVENLMVDAYGSSMRMRDMAGITAPETRMILIQPWDASTVEAIAKAIQAANLGLNPAIDGKVIRLVLPELSQERREELVKVARKITEDSRVAIRHVRRDAKEGLKKSAKEAGVSEDEIKTAEKQVQKLTDEFIKKLDE</sequence>
<dbReference type="GO" id="GO:0006412">
    <property type="term" value="P:translation"/>
    <property type="evidence" value="ECO:0007669"/>
    <property type="project" value="UniProtKB-KW"/>
</dbReference>
<dbReference type="Gene3D" id="1.10.132.20">
    <property type="entry name" value="Ribosome-recycling factor"/>
    <property type="match status" value="1"/>
</dbReference>
<dbReference type="InterPro" id="IPR023584">
    <property type="entry name" value="Ribosome_recyc_fac_dom"/>
</dbReference>
<dbReference type="PANTHER" id="PTHR20982">
    <property type="entry name" value="RIBOSOME RECYCLING FACTOR"/>
    <property type="match status" value="1"/>
</dbReference>
<name>A0A382KSX3_9ZZZZ</name>
<dbReference type="GO" id="GO:0005737">
    <property type="term" value="C:cytoplasm"/>
    <property type="evidence" value="ECO:0007669"/>
    <property type="project" value="UniProtKB-SubCell"/>
</dbReference>
<comment type="subcellular location">
    <subcellularLocation>
        <location evidence="1">Cytoplasm</location>
    </subcellularLocation>
</comment>
<proteinExistence type="inferred from homology"/>
<feature type="region of interest" description="Disordered" evidence="5">
    <location>
        <begin position="136"/>
        <end position="155"/>
    </location>
</feature>
<dbReference type="Gene3D" id="3.30.1360.40">
    <property type="match status" value="1"/>
</dbReference>
<dbReference type="PANTHER" id="PTHR20982:SF3">
    <property type="entry name" value="MITOCHONDRIAL RIBOSOME RECYCLING FACTOR PSEUDO 1"/>
    <property type="match status" value="1"/>
</dbReference>
<feature type="domain" description="Ribosome recycling factor" evidence="6">
    <location>
        <begin position="23"/>
        <end position="174"/>
    </location>
</feature>
<dbReference type="FunFam" id="3.30.1360.40:FF:000001">
    <property type="entry name" value="Ribosome-recycling factor"/>
    <property type="match status" value="1"/>
</dbReference>
<gene>
    <name evidence="7" type="ORF">METZ01_LOCUS280512</name>
</gene>
<reference evidence="7" key="1">
    <citation type="submission" date="2018-05" db="EMBL/GenBank/DDBJ databases">
        <authorList>
            <person name="Lanie J.A."/>
            <person name="Ng W.-L."/>
            <person name="Kazmierczak K.M."/>
            <person name="Andrzejewski T.M."/>
            <person name="Davidsen T.M."/>
            <person name="Wayne K.J."/>
            <person name="Tettelin H."/>
            <person name="Glass J.I."/>
            <person name="Rusch D."/>
            <person name="Podicherti R."/>
            <person name="Tsui H.-C.T."/>
            <person name="Winkler M.E."/>
        </authorList>
    </citation>
    <scope>NUCLEOTIDE SEQUENCE</scope>
</reference>
<dbReference type="SUPFAM" id="SSF55194">
    <property type="entry name" value="Ribosome recycling factor, RRF"/>
    <property type="match status" value="1"/>
</dbReference>
<dbReference type="GO" id="GO:0043023">
    <property type="term" value="F:ribosomal large subunit binding"/>
    <property type="evidence" value="ECO:0007669"/>
    <property type="project" value="TreeGrafter"/>
</dbReference>
<feature type="non-terminal residue" evidence="7">
    <location>
        <position position="174"/>
    </location>
</feature>
<keyword evidence="4" id="KW-0648">Protein biosynthesis</keyword>
<evidence type="ECO:0000256" key="2">
    <source>
        <dbReference type="ARBA" id="ARBA00005912"/>
    </source>
</evidence>
<dbReference type="CDD" id="cd00520">
    <property type="entry name" value="RRF"/>
    <property type="match status" value="1"/>
</dbReference>
<dbReference type="NCBIfam" id="TIGR00496">
    <property type="entry name" value="frr"/>
    <property type="match status" value="1"/>
</dbReference>
<dbReference type="HAMAP" id="MF_00040">
    <property type="entry name" value="RRF"/>
    <property type="match status" value="1"/>
</dbReference>
<evidence type="ECO:0000256" key="3">
    <source>
        <dbReference type="ARBA" id="ARBA00022490"/>
    </source>
</evidence>
<comment type="similarity">
    <text evidence="2">Belongs to the RRF family.</text>
</comment>
<dbReference type="InterPro" id="IPR002661">
    <property type="entry name" value="Ribosome_recyc_fac"/>
</dbReference>
<dbReference type="InterPro" id="IPR036191">
    <property type="entry name" value="RRF_sf"/>
</dbReference>
<dbReference type="AlphaFoldDB" id="A0A382KSX3"/>
<evidence type="ECO:0000256" key="1">
    <source>
        <dbReference type="ARBA" id="ARBA00004496"/>
    </source>
</evidence>
<evidence type="ECO:0000256" key="5">
    <source>
        <dbReference type="SAM" id="MobiDB-lite"/>
    </source>
</evidence>
<dbReference type="EMBL" id="UINC01082674">
    <property type="protein sequence ID" value="SVC27658.1"/>
    <property type="molecule type" value="Genomic_DNA"/>
</dbReference>
<dbReference type="Pfam" id="PF01765">
    <property type="entry name" value="RRF"/>
    <property type="match status" value="1"/>
</dbReference>
<accession>A0A382KSX3</accession>
<organism evidence="7">
    <name type="scientific">marine metagenome</name>
    <dbReference type="NCBI Taxonomy" id="408172"/>
    <lineage>
        <taxon>unclassified sequences</taxon>
        <taxon>metagenomes</taxon>
        <taxon>ecological metagenomes</taxon>
    </lineage>
</organism>